<protein>
    <submittedName>
        <fullName evidence="1">Mitochondrial carrier</fullName>
    </submittedName>
</protein>
<dbReference type="EMBL" id="ML208850">
    <property type="protein sequence ID" value="TFK59991.1"/>
    <property type="molecule type" value="Genomic_DNA"/>
</dbReference>
<gene>
    <name evidence="1" type="ORF">BDN72DRAFT_941857</name>
</gene>
<proteinExistence type="predicted"/>
<reference evidence="1 2" key="1">
    <citation type="journal article" date="2019" name="Nat. Ecol. Evol.">
        <title>Megaphylogeny resolves global patterns of mushroom evolution.</title>
        <authorList>
            <person name="Varga T."/>
            <person name="Krizsan K."/>
            <person name="Foldi C."/>
            <person name="Dima B."/>
            <person name="Sanchez-Garcia M."/>
            <person name="Sanchez-Ramirez S."/>
            <person name="Szollosi G.J."/>
            <person name="Szarkandi J.G."/>
            <person name="Papp V."/>
            <person name="Albert L."/>
            <person name="Andreopoulos W."/>
            <person name="Angelini C."/>
            <person name="Antonin V."/>
            <person name="Barry K.W."/>
            <person name="Bougher N.L."/>
            <person name="Buchanan P."/>
            <person name="Buyck B."/>
            <person name="Bense V."/>
            <person name="Catcheside P."/>
            <person name="Chovatia M."/>
            <person name="Cooper J."/>
            <person name="Damon W."/>
            <person name="Desjardin D."/>
            <person name="Finy P."/>
            <person name="Geml J."/>
            <person name="Haridas S."/>
            <person name="Hughes K."/>
            <person name="Justo A."/>
            <person name="Karasinski D."/>
            <person name="Kautmanova I."/>
            <person name="Kiss B."/>
            <person name="Kocsube S."/>
            <person name="Kotiranta H."/>
            <person name="LaButti K.M."/>
            <person name="Lechner B.E."/>
            <person name="Liimatainen K."/>
            <person name="Lipzen A."/>
            <person name="Lukacs Z."/>
            <person name="Mihaltcheva S."/>
            <person name="Morgado L.N."/>
            <person name="Niskanen T."/>
            <person name="Noordeloos M.E."/>
            <person name="Ohm R.A."/>
            <person name="Ortiz-Santana B."/>
            <person name="Ovrebo C."/>
            <person name="Racz N."/>
            <person name="Riley R."/>
            <person name="Savchenko A."/>
            <person name="Shiryaev A."/>
            <person name="Soop K."/>
            <person name="Spirin V."/>
            <person name="Szebenyi C."/>
            <person name="Tomsovsky M."/>
            <person name="Tulloss R.E."/>
            <person name="Uehling J."/>
            <person name="Grigoriev I.V."/>
            <person name="Vagvolgyi C."/>
            <person name="Papp T."/>
            <person name="Martin F.M."/>
            <person name="Miettinen O."/>
            <person name="Hibbett D.S."/>
            <person name="Nagy L.G."/>
        </authorList>
    </citation>
    <scope>NUCLEOTIDE SEQUENCE [LARGE SCALE GENOMIC DNA]</scope>
    <source>
        <strain evidence="1 2">NL-1719</strain>
    </source>
</reference>
<organism evidence="1 2">
    <name type="scientific">Pluteus cervinus</name>
    <dbReference type="NCBI Taxonomy" id="181527"/>
    <lineage>
        <taxon>Eukaryota</taxon>
        <taxon>Fungi</taxon>
        <taxon>Dikarya</taxon>
        <taxon>Basidiomycota</taxon>
        <taxon>Agaricomycotina</taxon>
        <taxon>Agaricomycetes</taxon>
        <taxon>Agaricomycetidae</taxon>
        <taxon>Agaricales</taxon>
        <taxon>Pluteineae</taxon>
        <taxon>Pluteaceae</taxon>
        <taxon>Pluteus</taxon>
    </lineage>
</organism>
<sequence length="118" mass="13202">MGWIPFTSIQFLLYELLRRQLSIQTGQQPSPAYEAAICGSISGGFAAAVTTPLDMLKTRVMLYLRVKPILRSRFVTIYRTEGLTALFARVIARTMWISAGGAVFLGAYEWSLYRIMGS</sequence>
<accession>A0ACD3A2T3</accession>
<dbReference type="Proteomes" id="UP000308600">
    <property type="component" value="Unassembled WGS sequence"/>
</dbReference>
<evidence type="ECO:0000313" key="1">
    <source>
        <dbReference type="EMBL" id="TFK59991.1"/>
    </source>
</evidence>
<evidence type="ECO:0000313" key="2">
    <source>
        <dbReference type="Proteomes" id="UP000308600"/>
    </source>
</evidence>
<keyword evidence="2" id="KW-1185">Reference proteome</keyword>
<name>A0ACD3A2T3_9AGAR</name>